<organism evidence="2">
    <name type="scientific">Enterobacter cloacae</name>
    <dbReference type="NCBI Taxonomy" id="550"/>
    <lineage>
        <taxon>Bacteria</taxon>
        <taxon>Pseudomonadati</taxon>
        <taxon>Pseudomonadota</taxon>
        <taxon>Gammaproteobacteria</taxon>
        <taxon>Enterobacterales</taxon>
        <taxon>Enterobacteriaceae</taxon>
        <taxon>Enterobacter</taxon>
        <taxon>Enterobacter cloacae complex</taxon>
    </lineage>
</organism>
<protein>
    <submittedName>
        <fullName evidence="2">Endonuclease</fullName>
    </submittedName>
</protein>
<dbReference type="EMBL" id="KR057492">
    <property type="protein sequence ID" value="AKN35363.1"/>
    <property type="molecule type" value="Genomic_DNA"/>
</dbReference>
<evidence type="ECO:0000313" key="2">
    <source>
        <dbReference type="EMBL" id="AKN35395.1"/>
    </source>
</evidence>
<evidence type="ECO:0000313" key="4">
    <source>
        <dbReference type="EMBL" id="AKN35494.1"/>
    </source>
</evidence>
<dbReference type="GO" id="GO:0004519">
    <property type="term" value="F:endonuclease activity"/>
    <property type="evidence" value="ECO:0007669"/>
    <property type="project" value="UniProtKB-KW"/>
</dbReference>
<keyword evidence="2" id="KW-0255">Endonuclease</keyword>
<proteinExistence type="predicted"/>
<evidence type="ECO:0000313" key="3">
    <source>
        <dbReference type="EMBL" id="AKN35460.1"/>
    </source>
</evidence>
<sequence>MMKRLVRNPGKFEALEVFTAFSREHDYKLKSPEDTEKFLEQFGESLKASQENQILLHGKRMEACFGQVAAGLQGCRLIKTEDTGDVISDDADILLPDYRLVLKDGRQIFVEVKNTSVPNPTSTYLLRKDYVAKLQRYSELNGVPLYFAIYYRCLRMWTLLPVNSFIELKHKYETTPIHSLANNEMAMLGDVNVGTKPPLVFELVADNSKDASVDEENRASFICGDVKMYCAGKEIEDHDEKNIAFYLMRFGRWECGEPEGEMDENGKLHSVRFTFNPESLEDFERNGFAMFGSLSSMITEAYNEHTVYEQEVTAITPKADPDVFSVEIPKDYKGKALGLWCFIMQANPDFKIGSEEKMHYEYTVDKS</sequence>
<keyword evidence="2" id="KW-0378">Hydrolase</keyword>
<dbReference type="AlphaFoldDB" id="A0A0H3ZHN1"/>
<dbReference type="EMBL" id="KR057496">
    <property type="protein sequence ID" value="AKN35494.1"/>
    <property type="molecule type" value="Genomic_DNA"/>
</dbReference>
<evidence type="ECO:0000313" key="1">
    <source>
        <dbReference type="EMBL" id="AKN35363.1"/>
    </source>
</evidence>
<name>A0A0H3ZHN1_ENTCL</name>
<accession>A0A0H3ZHN1</accession>
<keyword evidence="2" id="KW-0540">Nuclease</keyword>
<reference evidence="2" key="1">
    <citation type="journal article" date="2017" name="Antimicrob. Agents Chemother.">
        <title>Enterobacter cloacae Complex Isolates Harboring blaNMC-A or blaIMI-Type Class A Carbapenemase Genes on Novel Chromosomal Integrative Elements and Plasmids.</title>
        <authorList>
            <person name="Boyd D.A."/>
            <person name="Mataseje L.F."/>
            <person name="Davidson R."/>
            <person name="Delport J.A."/>
            <person name="Fuller J."/>
            <person name="Hoang L."/>
            <person name="Lefebvre B."/>
            <person name="Levett P.N."/>
            <person name="Roscoe D.L."/>
            <person name="Willey B.M."/>
            <person name="Mulvey M.R."/>
        </authorList>
    </citation>
    <scope>NUCLEOTIDE SEQUENCE</scope>
    <source>
        <strain evidence="1">N10-3276</strain>
        <strain evidence="2">N11-1141</strain>
        <strain evidence="3">N12-1562</strain>
        <strain evidence="4">N12-1563</strain>
    </source>
</reference>
<dbReference type="EMBL" id="KR057493">
    <property type="protein sequence ID" value="AKN35395.1"/>
    <property type="molecule type" value="Genomic_DNA"/>
</dbReference>
<dbReference type="EMBL" id="KR057495">
    <property type="protein sequence ID" value="AKN35460.1"/>
    <property type="molecule type" value="Genomic_DNA"/>
</dbReference>